<proteinExistence type="inferred from homology"/>
<dbReference type="SUPFAM" id="SSF48264">
    <property type="entry name" value="Cytochrome P450"/>
    <property type="match status" value="1"/>
</dbReference>
<dbReference type="InterPro" id="IPR017972">
    <property type="entry name" value="Cyt_P450_CS"/>
</dbReference>
<comment type="cofactor">
    <cofactor evidence="1 8">
        <name>heme</name>
        <dbReference type="ChEBI" id="CHEBI:30413"/>
    </cofactor>
</comment>
<dbReference type="PANTHER" id="PTHR24305">
    <property type="entry name" value="CYTOCHROME P450"/>
    <property type="match status" value="1"/>
</dbReference>
<dbReference type="PRINTS" id="PR00463">
    <property type="entry name" value="EP450I"/>
</dbReference>
<keyword evidence="4 8" id="KW-0479">Metal-binding</keyword>
<evidence type="ECO:0000313" key="12">
    <source>
        <dbReference type="EMBL" id="OJJ33430.1"/>
    </source>
</evidence>
<dbReference type="InterPro" id="IPR036396">
    <property type="entry name" value="Cyt_P450_sf"/>
</dbReference>
<comment type="similarity">
    <text evidence="2 9">Belongs to the cytochrome P450 family.</text>
</comment>
<feature type="region of interest" description="Disordered" evidence="10">
    <location>
        <begin position="110"/>
        <end position="129"/>
    </location>
</feature>
<keyword evidence="6 8" id="KW-0408">Iron</keyword>
<keyword evidence="11" id="KW-1133">Transmembrane helix</keyword>
<dbReference type="GO" id="GO:0016705">
    <property type="term" value="F:oxidoreductase activity, acting on paired donors, with incorporation or reduction of molecular oxygen"/>
    <property type="evidence" value="ECO:0007669"/>
    <property type="project" value="InterPro"/>
</dbReference>
<keyword evidence="7 9" id="KW-0503">Monooxygenase</keyword>
<evidence type="ECO:0000256" key="3">
    <source>
        <dbReference type="ARBA" id="ARBA00022617"/>
    </source>
</evidence>
<dbReference type="PANTHER" id="PTHR24305:SF210">
    <property type="entry name" value="CYTOCHROME P450 MONOOXYGENASE ASQL-RELATED"/>
    <property type="match status" value="1"/>
</dbReference>
<evidence type="ECO:0000256" key="4">
    <source>
        <dbReference type="ARBA" id="ARBA00022723"/>
    </source>
</evidence>
<dbReference type="FunFam" id="1.10.630.10:FF:000047">
    <property type="entry name" value="Cytochrome P450 monooxygenase"/>
    <property type="match status" value="1"/>
</dbReference>
<evidence type="ECO:0000256" key="10">
    <source>
        <dbReference type="SAM" id="MobiDB-lite"/>
    </source>
</evidence>
<dbReference type="Gene3D" id="1.10.630.10">
    <property type="entry name" value="Cytochrome P450"/>
    <property type="match status" value="1"/>
</dbReference>
<name>A0A1L9RET7_ASPWE</name>
<evidence type="ECO:0000256" key="6">
    <source>
        <dbReference type="ARBA" id="ARBA00023004"/>
    </source>
</evidence>
<dbReference type="CDD" id="cd11058">
    <property type="entry name" value="CYP60B-like"/>
    <property type="match status" value="1"/>
</dbReference>
<dbReference type="AlphaFoldDB" id="A0A1L9RET7"/>
<dbReference type="Proteomes" id="UP000184383">
    <property type="component" value="Unassembled WGS sequence"/>
</dbReference>
<evidence type="ECO:0000256" key="5">
    <source>
        <dbReference type="ARBA" id="ARBA00023002"/>
    </source>
</evidence>
<dbReference type="STRING" id="1073089.A0A1L9RET7"/>
<evidence type="ECO:0000256" key="1">
    <source>
        <dbReference type="ARBA" id="ARBA00001971"/>
    </source>
</evidence>
<evidence type="ECO:0000256" key="7">
    <source>
        <dbReference type="ARBA" id="ARBA00023033"/>
    </source>
</evidence>
<organism evidence="12 13">
    <name type="scientific">Aspergillus wentii DTO 134E9</name>
    <dbReference type="NCBI Taxonomy" id="1073089"/>
    <lineage>
        <taxon>Eukaryota</taxon>
        <taxon>Fungi</taxon>
        <taxon>Dikarya</taxon>
        <taxon>Ascomycota</taxon>
        <taxon>Pezizomycotina</taxon>
        <taxon>Eurotiomycetes</taxon>
        <taxon>Eurotiomycetidae</taxon>
        <taxon>Eurotiales</taxon>
        <taxon>Aspergillaceae</taxon>
        <taxon>Aspergillus</taxon>
        <taxon>Aspergillus subgen. Cremei</taxon>
    </lineage>
</organism>
<dbReference type="GeneID" id="63754466"/>
<evidence type="ECO:0000313" key="13">
    <source>
        <dbReference type="Proteomes" id="UP000184383"/>
    </source>
</evidence>
<keyword evidence="11" id="KW-0812">Transmembrane</keyword>
<dbReference type="GO" id="GO:0005506">
    <property type="term" value="F:iron ion binding"/>
    <property type="evidence" value="ECO:0007669"/>
    <property type="project" value="InterPro"/>
</dbReference>
<dbReference type="RefSeq" id="XP_040687107.1">
    <property type="nucleotide sequence ID" value="XM_040838618.1"/>
</dbReference>
<keyword evidence="13" id="KW-1185">Reference proteome</keyword>
<gene>
    <name evidence="12" type="ORF">ASPWEDRAFT_621454</name>
</gene>
<evidence type="ECO:0000256" key="9">
    <source>
        <dbReference type="RuleBase" id="RU000461"/>
    </source>
</evidence>
<dbReference type="OrthoDB" id="1470350at2759"/>
<keyword evidence="3 8" id="KW-0349">Heme</keyword>
<dbReference type="GO" id="GO:0020037">
    <property type="term" value="F:heme binding"/>
    <property type="evidence" value="ECO:0007669"/>
    <property type="project" value="InterPro"/>
</dbReference>
<protein>
    <submittedName>
        <fullName evidence="12">Uncharacterized protein</fullName>
    </submittedName>
</protein>
<evidence type="ECO:0000256" key="8">
    <source>
        <dbReference type="PIRSR" id="PIRSR602401-1"/>
    </source>
</evidence>
<dbReference type="GO" id="GO:0004497">
    <property type="term" value="F:monooxygenase activity"/>
    <property type="evidence" value="ECO:0007669"/>
    <property type="project" value="UniProtKB-KW"/>
</dbReference>
<dbReference type="EMBL" id="KV878214">
    <property type="protein sequence ID" value="OJJ33430.1"/>
    <property type="molecule type" value="Genomic_DNA"/>
</dbReference>
<dbReference type="PROSITE" id="PS00086">
    <property type="entry name" value="CYTOCHROME_P450"/>
    <property type="match status" value="1"/>
</dbReference>
<reference evidence="13" key="1">
    <citation type="journal article" date="2017" name="Genome Biol.">
        <title>Comparative genomics reveals high biological diversity and specific adaptations in the industrially and medically important fungal genus Aspergillus.</title>
        <authorList>
            <person name="de Vries R.P."/>
            <person name="Riley R."/>
            <person name="Wiebenga A."/>
            <person name="Aguilar-Osorio G."/>
            <person name="Amillis S."/>
            <person name="Uchima C.A."/>
            <person name="Anderluh G."/>
            <person name="Asadollahi M."/>
            <person name="Askin M."/>
            <person name="Barry K."/>
            <person name="Battaglia E."/>
            <person name="Bayram O."/>
            <person name="Benocci T."/>
            <person name="Braus-Stromeyer S.A."/>
            <person name="Caldana C."/>
            <person name="Canovas D."/>
            <person name="Cerqueira G.C."/>
            <person name="Chen F."/>
            <person name="Chen W."/>
            <person name="Choi C."/>
            <person name="Clum A."/>
            <person name="Dos Santos R.A."/>
            <person name="Damasio A.R."/>
            <person name="Diallinas G."/>
            <person name="Emri T."/>
            <person name="Fekete E."/>
            <person name="Flipphi M."/>
            <person name="Freyberg S."/>
            <person name="Gallo A."/>
            <person name="Gournas C."/>
            <person name="Habgood R."/>
            <person name="Hainaut M."/>
            <person name="Harispe M.L."/>
            <person name="Henrissat B."/>
            <person name="Hilden K.S."/>
            <person name="Hope R."/>
            <person name="Hossain A."/>
            <person name="Karabika E."/>
            <person name="Karaffa L."/>
            <person name="Karanyi Z."/>
            <person name="Krasevec N."/>
            <person name="Kuo A."/>
            <person name="Kusch H."/>
            <person name="LaButti K."/>
            <person name="Lagendijk E.L."/>
            <person name="Lapidus A."/>
            <person name="Levasseur A."/>
            <person name="Lindquist E."/>
            <person name="Lipzen A."/>
            <person name="Logrieco A.F."/>
            <person name="MacCabe A."/>
            <person name="Maekelae M.R."/>
            <person name="Malavazi I."/>
            <person name="Melin P."/>
            <person name="Meyer V."/>
            <person name="Mielnichuk N."/>
            <person name="Miskei M."/>
            <person name="Molnar A.P."/>
            <person name="Mule G."/>
            <person name="Ngan C.Y."/>
            <person name="Orejas M."/>
            <person name="Orosz E."/>
            <person name="Ouedraogo J.P."/>
            <person name="Overkamp K.M."/>
            <person name="Park H.-S."/>
            <person name="Perrone G."/>
            <person name="Piumi F."/>
            <person name="Punt P.J."/>
            <person name="Ram A.F."/>
            <person name="Ramon A."/>
            <person name="Rauscher S."/>
            <person name="Record E."/>
            <person name="Riano-Pachon D.M."/>
            <person name="Robert V."/>
            <person name="Roehrig J."/>
            <person name="Ruller R."/>
            <person name="Salamov A."/>
            <person name="Salih N.S."/>
            <person name="Samson R.A."/>
            <person name="Sandor E."/>
            <person name="Sanguinetti M."/>
            <person name="Schuetze T."/>
            <person name="Sepcic K."/>
            <person name="Shelest E."/>
            <person name="Sherlock G."/>
            <person name="Sophianopoulou V."/>
            <person name="Squina F.M."/>
            <person name="Sun H."/>
            <person name="Susca A."/>
            <person name="Todd R.B."/>
            <person name="Tsang A."/>
            <person name="Unkles S.E."/>
            <person name="van de Wiele N."/>
            <person name="van Rossen-Uffink D."/>
            <person name="Oliveira J.V."/>
            <person name="Vesth T.C."/>
            <person name="Visser J."/>
            <person name="Yu J.-H."/>
            <person name="Zhou M."/>
            <person name="Andersen M.R."/>
            <person name="Archer D.B."/>
            <person name="Baker S.E."/>
            <person name="Benoit I."/>
            <person name="Brakhage A.A."/>
            <person name="Braus G.H."/>
            <person name="Fischer R."/>
            <person name="Frisvad J.C."/>
            <person name="Goldman G.H."/>
            <person name="Houbraken J."/>
            <person name="Oakley B."/>
            <person name="Pocsi I."/>
            <person name="Scazzocchio C."/>
            <person name="Seiboth B."/>
            <person name="vanKuyk P.A."/>
            <person name="Wortman J."/>
            <person name="Dyer P.S."/>
            <person name="Grigoriev I.V."/>
        </authorList>
    </citation>
    <scope>NUCLEOTIDE SEQUENCE [LARGE SCALE GENOMIC DNA]</scope>
    <source>
        <strain evidence="13">DTO 134E9</strain>
    </source>
</reference>
<feature type="transmembrane region" description="Helical" evidence="11">
    <location>
        <begin position="23"/>
        <end position="46"/>
    </location>
</feature>
<dbReference type="InterPro" id="IPR001128">
    <property type="entry name" value="Cyt_P450"/>
</dbReference>
<dbReference type="GO" id="GO:0009403">
    <property type="term" value="P:toxin biosynthetic process"/>
    <property type="evidence" value="ECO:0007669"/>
    <property type="project" value="UniProtKB-ARBA"/>
</dbReference>
<accession>A0A1L9RET7</accession>
<dbReference type="InterPro" id="IPR002401">
    <property type="entry name" value="Cyt_P450_E_grp-I"/>
</dbReference>
<evidence type="ECO:0000256" key="2">
    <source>
        <dbReference type="ARBA" id="ARBA00010617"/>
    </source>
</evidence>
<dbReference type="InterPro" id="IPR050121">
    <property type="entry name" value="Cytochrome_P450_monoxygenase"/>
</dbReference>
<keyword evidence="11" id="KW-0472">Membrane</keyword>
<dbReference type="PRINTS" id="PR00385">
    <property type="entry name" value="P450"/>
</dbReference>
<dbReference type="VEuPathDB" id="FungiDB:ASPWEDRAFT_621454"/>
<evidence type="ECO:0000256" key="11">
    <source>
        <dbReference type="SAM" id="Phobius"/>
    </source>
</evidence>
<sequence length="514" mass="57886">MTSSVEHIAELAKAYTAGVHPAIALPGLFILLGIFYLVGTIIYNLYLHPLASFPGPKLYAATSIPLARIILGGKLPMKAKRLHEEYGEAVRLSPDHVTFTNAEAWKEVYGIRPGQPQRPKDQRHVSVGPNSTPSILRTDDYNHGRYRRSLSHGFSEGSFQKQEVIVKGYIDLLIQRLREQINDNVSRDANVDMVRWYNFTTFDIIGDLAFGESFGCLDTSQYHFWVAVIFSHFRTAAWANVLRRVPGGQILMKYVVPNKVQEEKKAQNELTEAKVRARVQNKTERPDFLSNVLKYDGSEKGMTIDELVSNSYVLIIAGSETTATLLSGVTYYILTVPGVLDKLKAEIRGSFSSEEEITWSAVNQLKYTLAVLNEGLRMYPPVPFGFPRMVEGKGDYICGKWVPGGTSVGVPMLATQRSASNFKEPDSFIPERFLGEPEFDSDKRHAFQPFSLGPRNCLGRNLAYAEMRLILARMIWNFDMELAPESRGWIDQLSFVVWEKPELMVKLTPAPHTI</sequence>
<feature type="binding site" description="axial binding residue" evidence="8">
    <location>
        <position position="457"/>
    </location>
    <ligand>
        <name>heme</name>
        <dbReference type="ChEBI" id="CHEBI:30413"/>
    </ligand>
    <ligandPart>
        <name>Fe</name>
        <dbReference type="ChEBI" id="CHEBI:18248"/>
    </ligandPart>
</feature>
<dbReference type="Pfam" id="PF00067">
    <property type="entry name" value="p450"/>
    <property type="match status" value="1"/>
</dbReference>
<keyword evidence="5 9" id="KW-0560">Oxidoreductase</keyword>